<keyword evidence="1" id="KW-0998">Cell outer membrane</keyword>
<organism evidence="4 5">
    <name type="scientific">Hoeflea poritis</name>
    <dbReference type="NCBI Taxonomy" id="2993659"/>
    <lineage>
        <taxon>Bacteria</taxon>
        <taxon>Pseudomonadati</taxon>
        <taxon>Pseudomonadota</taxon>
        <taxon>Alphaproteobacteria</taxon>
        <taxon>Hyphomicrobiales</taxon>
        <taxon>Rhizobiaceae</taxon>
        <taxon>Hoeflea</taxon>
    </lineage>
</organism>
<dbReference type="InterPro" id="IPR045659">
    <property type="entry name" value="LptD_2"/>
</dbReference>
<dbReference type="InterPro" id="IPR007543">
    <property type="entry name" value="LptD_C"/>
</dbReference>
<feature type="domain" description="LptD C-terminal" evidence="2">
    <location>
        <begin position="300"/>
        <end position="654"/>
    </location>
</feature>
<dbReference type="HAMAP" id="MF_01411">
    <property type="entry name" value="LPS_assembly_LptD"/>
    <property type="match status" value="1"/>
</dbReference>
<evidence type="ECO:0000259" key="3">
    <source>
        <dbReference type="Pfam" id="PF19838"/>
    </source>
</evidence>
<dbReference type="InterPro" id="IPR050218">
    <property type="entry name" value="LptD"/>
</dbReference>
<feature type="domain" description="LPS-assembly protein LptD central" evidence="3">
    <location>
        <begin position="200"/>
        <end position="264"/>
    </location>
</feature>
<dbReference type="InterPro" id="IPR020889">
    <property type="entry name" value="LipoPS_assembly_LptD"/>
</dbReference>
<comment type="subunit">
    <text evidence="1">Component of the lipopolysaccharide transport and assembly complex.</text>
</comment>
<gene>
    <name evidence="1" type="primary">lptD</name>
    <name evidence="4" type="ORF">OOZ53_16525</name>
</gene>
<dbReference type="PANTHER" id="PTHR30189:SF1">
    <property type="entry name" value="LPS-ASSEMBLY PROTEIN LPTD"/>
    <property type="match status" value="1"/>
</dbReference>
<protein>
    <recommendedName>
        <fullName evidence="1">LPS-assembly protein LptD</fullName>
    </recommendedName>
</protein>
<comment type="caution">
    <text evidence="1">Lacks conserved residue(s) required for the propagation of feature annotation.</text>
</comment>
<keyword evidence="1" id="KW-0472">Membrane</keyword>
<dbReference type="Gene3D" id="2.60.450.10">
    <property type="entry name" value="Lipopolysaccharide (LPS) transport protein A like domain"/>
    <property type="match status" value="1"/>
</dbReference>
<sequence length="767" mass="84119">MRIAGLFAVLAASTAPDALVSSAQAQGINGTDINFQASPDAQLLLTANELVFNQDTQTVIATGAVQVDYDGYRMVARRLEYHQRTGRLKAYGDIEMIEPDGNIIYAQELDVTDDFGDGFVNALRIERPDNTRIVADSAQRFDGERTTLNNGVYTACEICEEDPSKPPLWQIKARRVTQDGKTKTIRLEGAQFELFGRPIAYLPFLVVPDHTVKRKSGFLIPSFSYSKQLGAKVGVPYYFALNPHYDLTVTVSGYTRQGFLGEAEFRQQFESGKHVLKIAGIHQLSPNAFDAGTVDAGVDNRGMIASRGEFQINPRWTFGWDVMVQSDNSFSNTYDIGGYNEITETSQIYLTGLSGRNFFDLRGFYFDIQSTNPASTDEEEQPIVHPSLDYTRIFDRPVAGGELTFNSNLLSLTRDEAEIDAANDKYPGVEGTSTRLTTELEWKRTIVTDQGLLITPIAAARGDLYYLDVDAPMGYTGPFTTQTTPARGLLTAGVEARYPIQIATASVSHVVEPIGQIFARNDEQLAGGLPNEDAQSFVFDASTLFERDKFSGYDRMEGGTRANLGVRYTGTFRNGVSLRGIFGQSYQIAGLNSFATPDLVNVGAFSGLETDRSDFVGSVGVDLPNGFSMTAEGRFDETSFNLERSDVGVSYSGKIISTAFAHTTVKPQPGYGSTTSRNELKGAASIQFTEYWKAFGSVSYDIENKFMADNTIGFGYADECFAITLSYTQQRDADEAIDWSVGAKISLRTLGDVNFGSASLDGFLNNN</sequence>
<dbReference type="PANTHER" id="PTHR30189">
    <property type="entry name" value="LPS-ASSEMBLY PROTEIN"/>
    <property type="match status" value="1"/>
</dbReference>
<keyword evidence="1" id="KW-0732">Signal</keyword>
<dbReference type="Pfam" id="PF04453">
    <property type="entry name" value="LptD"/>
    <property type="match status" value="1"/>
</dbReference>
<comment type="caution">
    <text evidence="4">The sequence shown here is derived from an EMBL/GenBank/DDBJ whole genome shotgun (WGS) entry which is preliminary data.</text>
</comment>
<comment type="similarity">
    <text evidence="1">Belongs to the LptD family.</text>
</comment>
<evidence type="ECO:0000313" key="5">
    <source>
        <dbReference type="Proteomes" id="UP001148313"/>
    </source>
</evidence>
<dbReference type="RefSeq" id="WP_271090767.1">
    <property type="nucleotide sequence ID" value="NZ_JAPJZH010000010.1"/>
</dbReference>
<comment type="function">
    <text evidence="1">Involved in the assembly of lipopolysaccharide (LPS) at the surface of the outer membrane.</text>
</comment>
<dbReference type="EMBL" id="JAPJZH010000010">
    <property type="protein sequence ID" value="MDA4846966.1"/>
    <property type="molecule type" value="Genomic_DNA"/>
</dbReference>
<accession>A0ABT4VQI1</accession>
<comment type="subcellular location">
    <subcellularLocation>
        <location evidence="1">Cell outer membrane</location>
    </subcellularLocation>
</comment>
<evidence type="ECO:0000256" key="1">
    <source>
        <dbReference type="HAMAP-Rule" id="MF_01411"/>
    </source>
</evidence>
<name>A0ABT4VQI1_9HYPH</name>
<evidence type="ECO:0000313" key="4">
    <source>
        <dbReference type="EMBL" id="MDA4846966.1"/>
    </source>
</evidence>
<proteinExistence type="inferred from homology"/>
<evidence type="ECO:0000259" key="2">
    <source>
        <dbReference type="Pfam" id="PF04453"/>
    </source>
</evidence>
<dbReference type="Pfam" id="PF19838">
    <property type="entry name" value="LptD_2"/>
    <property type="match status" value="1"/>
</dbReference>
<reference evidence="4" key="1">
    <citation type="submission" date="2022-11" db="EMBL/GenBank/DDBJ databases">
        <title>Hoeflea poritis sp. nov., isolated from scleractinian coral Porites lutea.</title>
        <authorList>
            <person name="Zhang G."/>
            <person name="Wei Q."/>
            <person name="Cai L."/>
        </authorList>
    </citation>
    <scope>NUCLEOTIDE SEQUENCE</scope>
    <source>
        <strain evidence="4">E7-10</strain>
    </source>
</reference>
<keyword evidence="5" id="KW-1185">Reference proteome</keyword>
<dbReference type="Proteomes" id="UP001148313">
    <property type="component" value="Unassembled WGS sequence"/>
</dbReference>